<evidence type="ECO:0000313" key="5">
    <source>
        <dbReference type="EMBL" id="KAL3783400.1"/>
    </source>
</evidence>
<sequence length="243" mass="25979">MCVLAGSNSRHNRVAYLDRSNRLRPGDILVEADGTRFDDGKATPDNVALVLRGPEGSRVGVVVERNVRTIDVILTREPIKITSVRGYIGKKAGMTGKVGVVRIKNFSGTMSDAVRAEIDGLKKRGTTNFVLDLRGNPSGLLSGCINTVSLFLKANRAVVYIVIKNRVVDTQCTLVDGVDLDSPLVILVDGNTASAAKVMTAALKENKRTVVAGERTFGKGIVQTVRQLKGGDNSGVAVTIARY</sequence>
<accession>A0ABD3P5F0</accession>
<reference evidence="5 6" key="1">
    <citation type="submission" date="2024-10" db="EMBL/GenBank/DDBJ databases">
        <title>Updated reference genomes for cyclostephanoid diatoms.</title>
        <authorList>
            <person name="Roberts W.R."/>
            <person name="Alverson A.J."/>
        </authorList>
    </citation>
    <scope>NUCLEOTIDE SEQUENCE [LARGE SCALE GENOMIC DNA]</scope>
    <source>
        <strain evidence="5 6">AJA276-08</strain>
    </source>
</reference>
<protein>
    <recommendedName>
        <fullName evidence="4">Tail specific protease domain-containing protein</fullName>
    </recommendedName>
</protein>
<dbReference type="SUPFAM" id="SSF50156">
    <property type="entry name" value="PDZ domain-like"/>
    <property type="match status" value="1"/>
</dbReference>
<dbReference type="PANTHER" id="PTHR32060">
    <property type="entry name" value="TAIL-SPECIFIC PROTEASE"/>
    <property type="match status" value="1"/>
</dbReference>
<keyword evidence="3" id="KW-0720">Serine protease</keyword>
<dbReference type="Proteomes" id="UP001530315">
    <property type="component" value="Unassembled WGS sequence"/>
</dbReference>
<dbReference type="GO" id="GO:0006508">
    <property type="term" value="P:proteolysis"/>
    <property type="evidence" value="ECO:0007669"/>
    <property type="project" value="UniProtKB-KW"/>
</dbReference>
<dbReference type="InterPro" id="IPR005151">
    <property type="entry name" value="Tail-specific_protease"/>
</dbReference>
<dbReference type="GO" id="GO:0008236">
    <property type="term" value="F:serine-type peptidase activity"/>
    <property type="evidence" value="ECO:0007669"/>
    <property type="project" value="UniProtKB-KW"/>
</dbReference>
<evidence type="ECO:0000259" key="4">
    <source>
        <dbReference type="SMART" id="SM00245"/>
    </source>
</evidence>
<name>A0ABD3P5F0_9STRA</name>
<dbReference type="EMBL" id="JALLAZ020000974">
    <property type="protein sequence ID" value="KAL3783400.1"/>
    <property type="molecule type" value="Genomic_DNA"/>
</dbReference>
<keyword evidence="1" id="KW-0645">Protease</keyword>
<evidence type="ECO:0000256" key="2">
    <source>
        <dbReference type="ARBA" id="ARBA00022801"/>
    </source>
</evidence>
<dbReference type="InterPro" id="IPR004447">
    <property type="entry name" value="Peptidase_S41A"/>
</dbReference>
<comment type="caution">
    <text evidence="5">The sequence shown here is derived from an EMBL/GenBank/DDBJ whole genome shotgun (WGS) entry which is preliminary data.</text>
</comment>
<keyword evidence="2" id="KW-0378">Hydrolase</keyword>
<evidence type="ECO:0000256" key="1">
    <source>
        <dbReference type="ARBA" id="ARBA00022670"/>
    </source>
</evidence>
<dbReference type="Gene3D" id="3.30.750.44">
    <property type="match status" value="1"/>
</dbReference>
<keyword evidence="6" id="KW-1185">Reference proteome</keyword>
<evidence type="ECO:0000256" key="3">
    <source>
        <dbReference type="ARBA" id="ARBA00022825"/>
    </source>
</evidence>
<dbReference type="InterPro" id="IPR036034">
    <property type="entry name" value="PDZ_sf"/>
</dbReference>
<dbReference type="Pfam" id="PF03572">
    <property type="entry name" value="Peptidase_S41"/>
    <property type="match status" value="1"/>
</dbReference>
<dbReference type="SMART" id="SM00245">
    <property type="entry name" value="TSPc"/>
    <property type="match status" value="1"/>
</dbReference>
<evidence type="ECO:0000313" key="6">
    <source>
        <dbReference type="Proteomes" id="UP001530315"/>
    </source>
</evidence>
<dbReference type="SUPFAM" id="SSF52096">
    <property type="entry name" value="ClpP/crotonase"/>
    <property type="match status" value="1"/>
</dbReference>
<dbReference type="PANTHER" id="PTHR32060:SF22">
    <property type="entry name" value="CARBOXYL-TERMINAL-PROCESSING PEPTIDASE 3, CHLOROPLASTIC"/>
    <property type="match status" value="1"/>
</dbReference>
<proteinExistence type="predicted"/>
<gene>
    <name evidence="5" type="ORF">ACHAW5_009655</name>
</gene>
<feature type="domain" description="Tail specific protease" evidence="4">
    <location>
        <begin position="67"/>
        <end position="243"/>
    </location>
</feature>
<organism evidence="5 6">
    <name type="scientific">Stephanodiscus triporus</name>
    <dbReference type="NCBI Taxonomy" id="2934178"/>
    <lineage>
        <taxon>Eukaryota</taxon>
        <taxon>Sar</taxon>
        <taxon>Stramenopiles</taxon>
        <taxon>Ochrophyta</taxon>
        <taxon>Bacillariophyta</taxon>
        <taxon>Coscinodiscophyceae</taxon>
        <taxon>Thalassiosirophycidae</taxon>
        <taxon>Stephanodiscales</taxon>
        <taxon>Stephanodiscaceae</taxon>
        <taxon>Stephanodiscus</taxon>
    </lineage>
</organism>
<dbReference type="InterPro" id="IPR029045">
    <property type="entry name" value="ClpP/crotonase-like_dom_sf"/>
</dbReference>
<dbReference type="Gene3D" id="2.30.42.10">
    <property type="match status" value="1"/>
</dbReference>
<dbReference type="Gene3D" id="3.90.226.10">
    <property type="entry name" value="2-enoyl-CoA Hydratase, Chain A, domain 1"/>
    <property type="match status" value="1"/>
</dbReference>
<dbReference type="AlphaFoldDB" id="A0ABD3P5F0"/>
<dbReference type="CDD" id="cd07560">
    <property type="entry name" value="Peptidase_S41_CPP"/>
    <property type="match status" value="1"/>
</dbReference>